<feature type="non-terminal residue" evidence="2">
    <location>
        <position position="228"/>
    </location>
</feature>
<evidence type="ECO:0000313" key="2">
    <source>
        <dbReference type="RefSeq" id="XP_013772301.2"/>
    </source>
</evidence>
<proteinExistence type="predicted"/>
<gene>
    <name evidence="2" type="primary">LOC106457434</name>
</gene>
<protein>
    <submittedName>
        <fullName evidence="2">Multiple PDZ domain protein-like</fullName>
    </submittedName>
</protein>
<dbReference type="SUPFAM" id="SSF50156">
    <property type="entry name" value="PDZ domain-like"/>
    <property type="match status" value="1"/>
</dbReference>
<dbReference type="Proteomes" id="UP000694941">
    <property type="component" value="Unplaced"/>
</dbReference>
<dbReference type="InterPro" id="IPR036034">
    <property type="entry name" value="PDZ_sf"/>
</dbReference>
<keyword evidence="1" id="KW-1185">Reference proteome</keyword>
<dbReference type="RefSeq" id="XP_013772301.2">
    <property type="nucleotide sequence ID" value="XM_013916847.2"/>
</dbReference>
<accession>A0ABM1B0J1</accession>
<evidence type="ECO:0000313" key="1">
    <source>
        <dbReference type="Proteomes" id="UP000694941"/>
    </source>
</evidence>
<name>A0ABM1B0J1_LIMPO</name>
<sequence length="228" mass="25503">MLTSEGLYKAISSLDILGHLLMKSEKNHDKSNVEDDIHNIKSVLEHPALVTYVKILESLKRLKDEMFRNPQILPMDFHIVPNTGELQLNEVDSNSVISTWNYFDLHSPGSVLYSISDSGVPLFEEHSTGTKMHAFPHVSSSTVYDKCAPVSGTESVTMKTNQQNIFIVQLYKPEPNASLGFSVVGLRSEGRGEIGLFVQAVLDTGMAGRYRTHTFTMRLPCPRQRLIP</sequence>
<dbReference type="GeneID" id="106457434"/>
<organism evidence="1 2">
    <name type="scientific">Limulus polyphemus</name>
    <name type="common">Atlantic horseshoe crab</name>
    <dbReference type="NCBI Taxonomy" id="6850"/>
    <lineage>
        <taxon>Eukaryota</taxon>
        <taxon>Metazoa</taxon>
        <taxon>Ecdysozoa</taxon>
        <taxon>Arthropoda</taxon>
        <taxon>Chelicerata</taxon>
        <taxon>Merostomata</taxon>
        <taxon>Xiphosura</taxon>
        <taxon>Limulidae</taxon>
        <taxon>Limulus</taxon>
    </lineage>
</organism>
<dbReference type="Gene3D" id="2.30.42.10">
    <property type="match status" value="1"/>
</dbReference>
<reference evidence="2" key="1">
    <citation type="submission" date="2025-08" db="UniProtKB">
        <authorList>
            <consortium name="RefSeq"/>
        </authorList>
    </citation>
    <scope>IDENTIFICATION</scope>
    <source>
        <tissue evidence="2">Muscle</tissue>
    </source>
</reference>